<keyword evidence="7" id="KW-0472">Membrane</keyword>
<keyword evidence="5" id="KW-0677">Repeat</keyword>
<evidence type="ECO:0000256" key="5">
    <source>
        <dbReference type="ARBA" id="ARBA00022737"/>
    </source>
</evidence>
<dbReference type="EMBL" id="QOKY01000173">
    <property type="protein sequence ID" value="RMZ54670.1"/>
    <property type="molecule type" value="Genomic_DNA"/>
</dbReference>
<dbReference type="InterPro" id="IPR002159">
    <property type="entry name" value="CD36_fam"/>
</dbReference>
<dbReference type="InterPro" id="IPR008847">
    <property type="entry name" value="Suf"/>
</dbReference>
<proteinExistence type="inferred from homology"/>
<evidence type="ECO:0000259" key="10">
    <source>
        <dbReference type="Pfam" id="PF05843"/>
    </source>
</evidence>
<comment type="subcellular location">
    <subcellularLocation>
        <location evidence="2">Membrane</location>
    </subcellularLocation>
    <subcellularLocation>
        <location evidence="1">Nucleus</location>
    </subcellularLocation>
</comment>
<evidence type="ECO:0000256" key="2">
    <source>
        <dbReference type="ARBA" id="ARBA00004370"/>
    </source>
</evidence>
<dbReference type="PANTHER" id="PTHR11923:SF51">
    <property type="entry name" value="LYSOSOME MEMBRANE PROTEIN 2"/>
    <property type="match status" value="1"/>
</dbReference>
<evidence type="ECO:0000256" key="1">
    <source>
        <dbReference type="ARBA" id="ARBA00004123"/>
    </source>
</evidence>
<evidence type="ECO:0000256" key="4">
    <source>
        <dbReference type="ARBA" id="ARBA00022692"/>
    </source>
</evidence>
<dbReference type="SUPFAM" id="SSF48452">
    <property type="entry name" value="TPR-like"/>
    <property type="match status" value="1"/>
</dbReference>
<feature type="domain" description="Suppressor of forked" evidence="10">
    <location>
        <begin position="534"/>
        <end position="687"/>
    </location>
</feature>
<dbReference type="InterPro" id="IPR011990">
    <property type="entry name" value="TPR-like_helical_dom_sf"/>
</dbReference>
<dbReference type="PRINTS" id="PR01609">
    <property type="entry name" value="CD36FAMILY"/>
</dbReference>
<evidence type="ECO:0000256" key="8">
    <source>
        <dbReference type="ARBA" id="ARBA00023180"/>
    </source>
</evidence>
<keyword evidence="8" id="KW-0325">Glycoprotein</keyword>
<keyword evidence="4" id="KW-0812">Transmembrane</keyword>
<evidence type="ECO:0000256" key="3">
    <source>
        <dbReference type="ARBA" id="ARBA00010532"/>
    </source>
</evidence>
<dbReference type="SMART" id="SM00386">
    <property type="entry name" value="HAT"/>
    <property type="match status" value="3"/>
</dbReference>
<dbReference type="Gene3D" id="1.25.40.10">
    <property type="entry name" value="Tetratricopeptide repeat domain"/>
    <property type="match status" value="1"/>
</dbReference>
<dbReference type="GO" id="GO:0005044">
    <property type="term" value="F:scavenger receptor activity"/>
    <property type="evidence" value="ECO:0007669"/>
    <property type="project" value="TreeGrafter"/>
</dbReference>
<dbReference type="Pfam" id="PF01130">
    <property type="entry name" value="CD36"/>
    <property type="match status" value="1"/>
</dbReference>
<evidence type="ECO:0000256" key="6">
    <source>
        <dbReference type="ARBA" id="ARBA00022989"/>
    </source>
</evidence>
<evidence type="ECO:0000313" key="12">
    <source>
        <dbReference type="Proteomes" id="UP000279271"/>
    </source>
</evidence>
<feature type="non-terminal residue" evidence="11">
    <location>
        <position position="690"/>
    </location>
</feature>
<dbReference type="GO" id="GO:0006396">
    <property type="term" value="P:RNA processing"/>
    <property type="evidence" value="ECO:0007669"/>
    <property type="project" value="InterPro"/>
</dbReference>
<dbReference type="PANTHER" id="PTHR11923">
    <property type="entry name" value="SCAVENGER RECEPTOR CLASS B TYPE-1 SR-B1"/>
    <property type="match status" value="1"/>
</dbReference>
<dbReference type="GO" id="GO:0005634">
    <property type="term" value="C:nucleus"/>
    <property type="evidence" value="ECO:0007669"/>
    <property type="project" value="UniProtKB-SubCell"/>
</dbReference>
<dbReference type="Proteomes" id="UP000279271">
    <property type="component" value="Unassembled WGS sequence"/>
</dbReference>
<comment type="similarity">
    <text evidence="3">Belongs to the CD36 family.</text>
</comment>
<name>A0A3M7KXZ1_AUXPR</name>
<accession>A0A3M7KXZ1</accession>
<evidence type="ECO:0000256" key="9">
    <source>
        <dbReference type="ARBA" id="ARBA00023242"/>
    </source>
</evidence>
<dbReference type="AlphaFoldDB" id="A0A3M7KXZ1"/>
<dbReference type="GO" id="GO:0005737">
    <property type="term" value="C:cytoplasm"/>
    <property type="evidence" value="ECO:0007669"/>
    <property type="project" value="TreeGrafter"/>
</dbReference>
<dbReference type="InterPro" id="IPR003107">
    <property type="entry name" value="HAT"/>
</dbReference>
<dbReference type="GO" id="GO:0016020">
    <property type="term" value="C:membrane"/>
    <property type="evidence" value="ECO:0007669"/>
    <property type="project" value="UniProtKB-SubCell"/>
</dbReference>
<evidence type="ECO:0000313" key="11">
    <source>
        <dbReference type="EMBL" id="RMZ54670.1"/>
    </source>
</evidence>
<gene>
    <name evidence="11" type="ORF">APUTEX25_003048</name>
</gene>
<comment type="caution">
    <text evidence="11">The sequence shown here is derived from an EMBL/GenBank/DDBJ whole genome shotgun (WGS) entry which is preliminary data.</text>
</comment>
<evidence type="ECO:0000256" key="7">
    <source>
        <dbReference type="ARBA" id="ARBA00023136"/>
    </source>
</evidence>
<organism evidence="11 12">
    <name type="scientific">Auxenochlorella protothecoides</name>
    <name type="common">Green microalga</name>
    <name type="synonym">Chlorella protothecoides</name>
    <dbReference type="NCBI Taxonomy" id="3075"/>
    <lineage>
        <taxon>Eukaryota</taxon>
        <taxon>Viridiplantae</taxon>
        <taxon>Chlorophyta</taxon>
        <taxon>core chlorophytes</taxon>
        <taxon>Trebouxiophyceae</taxon>
        <taxon>Chlorellales</taxon>
        <taxon>Chlorellaceae</taxon>
        <taxon>Auxenochlorella</taxon>
    </lineage>
</organism>
<dbReference type="Pfam" id="PF05843">
    <property type="entry name" value="Suf"/>
    <property type="match status" value="1"/>
</dbReference>
<protein>
    <recommendedName>
        <fullName evidence="10">Suppressor of forked domain-containing protein</fullName>
    </recommendedName>
</protein>
<reference evidence="12" key="1">
    <citation type="journal article" date="2018" name="Algal Res.">
        <title>Characterization of plant carbon substrate utilization by Auxenochlorella protothecoides.</title>
        <authorList>
            <person name="Vogler B.W."/>
            <person name="Starkenburg S.R."/>
            <person name="Sudasinghe N."/>
            <person name="Schambach J.Y."/>
            <person name="Rollin J.A."/>
            <person name="Pattathil S."/>
            <person name="Barry A.N."/>
        </authorList>
    </citation>
    <scope>NUCLEOTIDE SEQUENCE [LARGE SCALE GENOMIC DNA]</scope>
    <source>
        <strain evidence="12">UTEX 25</strain>
    </source>
</reference>
<keyword evidence="9" id="KW-0539">Nucleus</keyword>
<keyword evidence="6" id="KW-1133">Transmembrane helix</keyword>
<sequence length="690" mass="75361">MRWAYALGGSLLVLGFLAGFGVDRVVQEIDRRVESAISEQVIWRPDSPPSVHDRYAATNASVHVRYYFFSITNIVDVRAGAKPVLEEIGPFIYTKHAIKQGITFLNGTVSFHDYTYYLPCPELTPLSLDTPITTLNLPLVGALEKIGGYAPASAARWLSWLARAVEAWSGADVEGLFTTRSARELLWGYDDPLLKRLHWFAPGLDPHFTIVHNISGAAAAATRPVNVMATGARDPREVWQAREWRGLTRVTAWAPPHVERVRGGDGLQFQPGVTLGQSHVVWVGEAFRAATLLAQEETSLHGVPLIRLRTDPHQGDINPTYFQYIQGLMNITGPMASGRQRVAGGVGKRVFWGPLGQAGKTGPPLFLSMPHYCGADPALAAGVVGLKCDPARHKLHLDVEPHTGITVRGARRIQLSSWFGPRWKPIDGGVTPTYLPIFWADEASEASEEQMQLFKPLLRADQARALLNHWHWHLVAALTTAGAALLVLAATLTPPEEAGVTRAGALPSRVTTGEVDMEAVPLLDQGPEEIQPVALYWKDFAEFEVGHGGNNAAKVVYSRCLLQCPNTDLWRSYLQLVRRVNEKRGAAGLGEVRQAFEYTLDRLGQDVGSGAIWQDYVAFLQAPRLGSPELAALFGGADASQEDSARMVALRRAFQKAILVPGPASDALWAAYEAFELAGANKALGRRAVD</sequence>